<sequence length="869" mass="97717">MIKKVLLPLLITGGILISPDLFAQDKKVEKSDSITRAKAKADSIKAAPKQGYATLLKNPKRAAKGFVNIYHVKEKLYMEIPVGLLEKEMLLASTISETSDNLNGVVGSKPQAPIQVRFQKLDSTILLTKIIKDAIAPQSDLNLINALNKNSAGAIMEKFPIKAFNPKDSAMVIDMTDFFLNDNKLLSPFGMFRMNVGGTLKSTESFKKDRSFLGEIKSFDDNATIKTHLSYEYTLQQANTIFAKDKPFTTVMTHSFLRLPDQPTRPRKSDTRVGVFYTSKYKFSNDVNKTETVYYANRFNLIPKDIAAYKRGEKVEPVKPIVFYVDSDFPLAWRETVKGAINDWQLAFEAIGFKNAVIALDYPKNDPSFDPDNLKYNCVRYSPTPVANAMGPSWVDPRSGEIINASVYVFHDIVKLLNNWMFVQIAPADAEVRNVTLPEQYKLDGIKYVIRHEIGHCLGFMHNFGGSSSIPVESLRSASFTKKYGTTYSIMDYARFNYVAQPGDKERGVQLSPPTFGLYDYYATKWNYQWFDQREVSASKEEEILAKMVSEKAGDQRYRYGAQGKGLDPSSQSEDLGDDAVKASEYGVKNLKYIMSNLNKWVGKQDNDFEYRVEIWDSILSQLVRYINHVNANVGGIITNEKLVGDPQPLYEVVSREKQLAALNFIVKMHEDLDWLENPDVLKNLPLMGTPSTLLRTQIAEALMQTPNAVHLSSLKSKEKNPFTPEQAVDMMFDLAWKSAKENKVPTAAQIALQKAFLKTGIATAKLVPANRTAFHLVADQEVNLVHDCNLIHPNDRSFSKTGEIGIMGRTSVNFNLAPSLESVYFVKLKQLKDILETAVKDSTDKKTNAHYQLMLSQLNRVLNQTIGG</sequence>
<gene>
    <name evidence="5" type="ORF">SAMN04489864_105218</name>
</gene>
<evidence type="ECO:0000259" key="4">
    <source>
        <dbReference type="Pfam" id="PF17162"/>
    </source>
</evidence>
<dbReference type="STRING" id="414048.SAMN04489864_105218"/>
<evidence type="ECO:0008006" key="7">
    <source>
        <dbReference type="Google" id="ProtNLM"/>
    </source>
</evidence>
<reference evidence="5 6" key="1">
    <citation type="submission" date="2016-10" db="EMBL/GenBank/DDBJ databases">
        <authorList>
            <person name="de Groot N.N."/>
        </authorList>
    </citation>
    <scope>NUCLEOTIDE SEQUENCE [LARGE SCALE GENOMIC DNA]</scope>
    <source>
        <strain evidence="5 6">DSM 18684</strain>
    </source>
</reference>
<dbReference type="Pfam" id="PF17162">
    <property type="entry name" value="DUF5118"/>
    <property type="match status" value="1"/>
</dbReference>
<evidence type="ECO:0000259" key="3">
    <source>
        <dbReference type="Pfam" id="PF17148"/>
    </source>
</evidence>
<dbReference type="CDD" id="cd04276">
    <property type="entry name" value="ZnMc_MMP_like_2"/>
    <property type="match status" value="1"/>
</dbReference>
<dbReference type="AlphaFoldDB" id="A0A1I2XH69"/>
<feature type="signal peptide" evidence="1">
    <location>
        <begin position="1"/>
        <end position="23"/>
    </location>
</feature>
<dbReference type="OrthoDB" id="9776599at2"/>
<dbReference type="PANTHER" id="PTHR38478">
    <property type="entry name" value="PEPTIDASE M1A AND M12B"/>
    <property type="match status" value="1"/>
</dbReference>
<proteinExistence type="predicted"/>
<dbReference type="RefSeq" id="WP_090993733.1">
    <property type="nucleotide sequence ID" value="NZ_FOPP01000005.1"/>
</dbReference>
<name>A0A1I2XH69_9SPHI</name>
<accession>A0A1I2XH69</accession>
<dbReference type="Proteomes" id="UP000199666">
    <property type="component" value="Unassembled WGS sequence"/>
</dbReference>
<evidence type="ECO:0000313" key="6">
    <source>
        <dbReference type="Proteomes" id="UP000199666"/>
    </source>
</evidence>
<keyword evidence="1" id="KW-0732">Signal</keyword>
<feature type="domain" description="DUF5117" evidence="3">
    <location>
        <begin position="115"/>
        <end position="304"/>
    </location>
</feature>
<dbReference type="GO" id="GO:0008237">
    <property type="term" value="F:metallopeptidase activity"/>
    <property type="evidence" value="ECO:0007669"/>
    <property type="project" value="InterPro"/>
</dbReference>
<organism evidence="5 6">
    <name type="scientific">Pedobacter insulae</name>
    <dbReference type="NCBI Taxonomy" id="414048"/>
    <lineage>
        <taxon>Bacteria</taxon>
        <taxon>Pseudomonadati</taxon>
        <taxon>Bacteroidota</taxon>
        <taxon>Sphingobacteriia</taxon>
        <taxon>Sphingobacteriales</taxon>
        <taxon>Sphingobacteriaceae</taxon>
        <taxon>Pedobacter</taxon>
    </lineage>
</organism>
<evidence type="ECO:0000256" key="1">
    <source>
        <dbReference type="SAM" id="SignalP"/>
    </source>
</evidence>
<dbReference type="Pfam" id="PF16313">
    <property type="entry name" value="DUF4953"/>
    <property type="match status" value="1"/>
</dbReference>
<dbReference type="Pfam" id="PF17148">
    <property type="entry name" value="DUF5117"/>
    <property type="match status" value="1"/>
</dbReference>
<feature type="chain" id="PRO_5011670192" description="Zinc-dependent metalloprotease" evidence="1">
    <location>
        <begin position="24"/>
        <end position="869"/>
    </location>
</feature>
<dbReference type="InterPro" id="IPR034032">
    <property type="entry name" value="Zn_MMP-like_bac"/>
</dbReference>
<feature type="domain" description="DUF5118" evidence="4">
    <location>
        <begin position="50"/>
        <end position="98"/>
    </location>
</feature>
<protein>
    <recommendedName>
        <fullName evidence="7">Zinc-dependent metalloprotease</fullName>
    </recommendedName>
</protein>
<dbReference type="EMBL" id="FOPP01000005">
    <property type="protein sequence ID" value="SFH12387.1"/>
    <property type="molecule type" value="Genomic_DNA"/>
</dbReference>
<dbReference type="SUPFAM" id="SSF55486">
    <property type="entry name" value="Metalloproteases ('zincins'), catalytic domain"/>
    <property type="match status" value="1"/>
</dbReference>
<dbReference type="InterPro" id="IPR024079">
    <property type="entry name" value="MetalloPept_cat_dom_sf"/>
</dbReference>
<keyword evidence="6" id="KW-1185">Reference proteome</keyword>
<dbReference type="InterPro" id="IPR032534">
    <property type="entry name" value="EcxA_zinc-bd"/>
</dbReference>
<evidence type="ECO:0000259" key="2">
    <source>
        <dbReference type="Pfam" id="PF16313"/>
    </source>
</evidence>
<dbReference type="Gene3D" id="3.40.390.10">
    <property type="entry name" value="Collagenase (Catalytic Domain)"/>
    <property type="match status" value="1"/>
</dbReference>
<dbReference type="PANTHER" id="PTHR38478:SF1">
    <property type="entry name" value="ZINC DEPENDENT METALLOPROTEASE DOMAIN LIPOPROTEIN"/>
    <property type="match status" value="1"/>
</dbReference>
<feature type="domain" description="EcxA zinc-binding" evidence="2">
    <location>
        <begin position="437"/>
        <end position="742"/>
    </location>
</feature>
<dbReference type="InterPro" id="IPR033428">
    <property type="entry name" value="DUF5118"/>
</dbReference>
<evidence type="ECO:0000313" key="5">
    <source>
        <dbReference type="EMBL" id="SFH12387.1"/>
    </source>
</evidence>
<dbReference type="InterPro" id="IPR033413">
    <property type="entry name" value="DUF5117"/>
</dbReference>